<dbReference type="InterPro" id="IPR029787">
    <property type="entry name" value="Nucleotide_cyclase"/>
</dbReference>
<gene>
    <name evidence="2" type="ORF">SAMN05421837_11369</name>
</gene>
<dbReference type="STRING" id="218821.SAMN05421837_11369"/>
<dbReference type="SMART" id="SM00421">
    <property type="entry name" value="HTH_LUXR"/>
    <property type="match status" value="1"/>
</dbReference>
<dbReference type="InterPro" id="IPR027417">
    <property type="entry name" value="P-loop_NTPase"/>
</dbReference>
<dbReference type="PRINTS" id="PR00364">
    <property type="entry name" value="DISEASERSIST"/>
</dbReference>
<accession>A0A1H5RIC3</accession>
<dbReference type="PROSITE" id="PS50043">
    <property type="entry name" value="HTH_LUXR_2"/>
    <property type="match status" value="1"/>
</dbReference>
<dbReference type="InterPro" id="IPR016032">
    <property type="entry name" value="Sig_transdc_resp-reg_C-effctor"/>
</dbReference>
<dbReference type="EMBL" id="FNUJ01000013">
    <property type="protein sequence ID" value="SEF37241.1"/>
    <property type="molecule type" value="Genomic_DNA"/>
</dbReference>
<name>A0A1H5RIC3_9PSEU</name>
<dbReference type="SUPFAM" id="SSF46894">
    <property type="entry name" value="C-terminal effector domain of the bipartite response regulators"/>
    <property type="match status" value="1"/>
</dbReference>
<keyword evidence="3" id="KW-1185">Reference proteome</keyword>
<dbReference type="PRINTS" id="PR00038">
    <property type="entry name" value="HTHLUXR"/>
</dbReference>
<dbReference type="InterPro" id="IPR036388">
    <property type="entry name" value="WH-like_DNA-bd_sf"/>
</dbReference>
<dbReference type="Pfam" id="PF00196">
    <property type="entry name" value="GerE"/>
    <property type="match status" value="1"/>
</dbReference>
<dbReference type="Gene3D" id="1.10.10.10">
    <property type="entry name" value="Winged helix-like DNA-binding domain superfamily/Winged helix DNA-binding domain"/>
    <property type="match status" value="1"/>
</dbReference>
<feature type="domain" description="HTH luxR-type" evidence="1">
    <location>
        <begin position="907"/>
        <end position="972"/>
    </location>
</feature>
<dbReference type="InterPro" id="IPR000792">
    <property type="entry name" value="Tscrpt_reg_LuxR_C"/>
</dbReference>
<evidence type="ECO:0000313" key="3">
    <source>
        <dbReference type="Proteomes" id="UP000198878"/>
    </source>
</evidence>
<dbReference type="Proteomes" id="UP000198878">
    <property type="component" value="Unassembled WGS sequence"/>
</dbReference>
<organism evidence="2 3">
    <name type="scientific">Amycolatopsis pretoriensis</name>
    <dbReference type="NCBI Taxonomy" id="218821"/>
    <lineage>
        <taxon>Bacteria</taxon>
        <taxon>Bacillati</taxon>
        <taxon>Actinomycetota</taxon>
        <taxon>Actinomycetes</taxon>
        <taxon>Pseudonocardiales</taxon>
        <taxon>Pseudonocardiaceae</taxon>
        <taxon>Amycolatopsis</taxon>
    </lineage>
</organism>
<evidence type="ECO:0000259" key="1">
    <source>
        <dbReference type="PROSITE" id="PS50043"/>
    </source>
</evidence>
<dbReference type="Gene3D" id="3.40.50.300">
    <property type="entry name" value="P-loop containing nucleotide triphosphate hydrolases"/>
    <property type="match status" value="1"/>
</dbReference>
<dbReference type="PANTHER" id="PTHR47691:SF3">
    <property type="entry name" value="HTH-TYPE TRANSCRIPTIONAL REGULATOR RV0890C-RELATED"/>
    <property type="match status" value="1"/>
</dbReference>
<dbReference type="CDD" id="cd06170">
    <property type="entry name" value="LuxR_C_like"/>
    <property type="match status" value="1"/>
</dbReference>
<protein>
    <submittedName>
        <fullName evidence="2">Predicted ATPase</fullName>
    </submittedName>
</protein>
<dbReference type="PANTHER" id="PTHR47691">
    <property type="entry name" value="REGULATOR-RELATED"/>
    <property type="match status" value="1"/>
</dbReference>
<dbReference type="SUPFAM" id="SSF52540">
    <property type="entry name" value="P-loop containing nucleoside triphosphate hydrolases"/>
    <property type="match status" value="1"/>
</dbReference>
<evidence type="ECO:0000313" key="2">
    <source>
        <dbReference type="EMBL" id="SEF37241.1"/>
    </source>
</evidence>
<dbReference type="PROSITE" id="PS00622">
    <property type="entry name" value="HTH_LUXR_1"/>
    <property type="match status" value="1"/>
</dbReference>
<dbReference type="SUPFAM" id="SSF55073">
    <property type="entry name" value="Nucleotide cyclase"/>
    <property type="match status" value="1"/>
</dbReference>
<dbReference type="Gene3D" id="1.25.40.10">
    <property type="entry name" value="Tetratricopeptide repeat domain"/>
    <property type="match status" value="1"/>
</dbReference>
<dbReference type="InterPro" id="IPR011990">
    <property type="entry name" value="TPR-like_helical_dom_sf"/>
</dbReference>
<dbReference type="SUPFAM" id="SSF48452">
    <property type="entry name" value="TPR-like"/>
    <property type="match status" value="2"/>
</dbReference>
<dbReference type="AlphaFoldDB" id="A0A1H5RIC3"/>
<proteinExistence type="predicted"/>
<sequence length="980" mass="104368">MSETNLVPAGTVTILCAGDEPPAVFATPEEALAALTGGPAALHTGDVLLREDGTPTGPAVRRCAHLRALADGRTLVSARAAAELPGRALHDLGVHRLPDLTAPERIFQLGGRPGPLRSLDTTPNNLPVQLTGFVGRGTEAADIGRRLAGGQLVTLAGTGGSGKTRLAAQVAAAGAGRWPDGVWWVELDTEPAEVAELVAATLGVPVEPHVGAVRSVVTHLRDRRVLLCLDNCEQVLDGVADLATELLRSGPEVALLATSREPLGLPGETVWRVPPLAVEEAVALFVERAGAVRPLFTLDTSSAAAVRSVCTRLDGIPLAVELAAAWLGTLTPHQIDAGLDDRFALLTRGPRGVPARQRTLEASIAWSHDQLDDEDRAVFRRLSVFAGGFTLDAAGGPAALGRLVDKSLVLAENGRYRMLETIREYAAARLAEAGETDAVRDRHLDHFLALAEAAEPDLDRDKDAWRARMEPERDNLRAALEWGLAQEDPTRGRRLAAAVAWLWNLRGRGHEGLAYLKRAVARCPGERSTLQARLLTGMGLVADTTAPFDLEAARLGLEIATELGEASLRARCLSLTALGHLYTDFDAAWDVALEAEKVAGTDGFARDSALMLRGIVLHARDRHAEAGPLFAEAAEGLLRRGDRGLASTVLSAQSASALAEADLPRARELAEHAVEVAAPLGDFHRVNTTLCRLALVHCLAGEVDAGFRVMEPFLRLLETAGDVFVPGMAGVMGELHRRRGELVEAERWFAREAVPGTYMAAQGLAERGAVLRELGRTEEAAAVLATAVELTRRWGLRSALADALDQQGYLAGPEQAAELHHEALTLRLDHSLRLGVLDSLDALTALLARTGREADAARVYVSATRARTELGFPRRPGGVERTSEDEPMSLDDVVAFVRRTRGARGRPSSGWGSLTPTELEVVKLAAEGSTNPEIGAKLFMSRGTVKTHLAHVYAKLGIANRTELATVVAAHGNSGVRTSK</sequence>
<dbReference type="RefSeq" id="WP_091390314.1">
    <property type="nucleotide sequence ID" value="NZ_FNUJ01000013.1"/>
</dbReference>
<reference evidence="3" key="1">
    <citation type="submission" date="2016-10" db="EMBL/GenBank/DDBJ databases">
        <authorList>
            <person name="Varghese N."/>
            <person name="Submissions S."/>
        </authorList>
    </citation>
    <scope>NUCLEOTIDE SEQUENCE [LARGE SCALE GENOMIC DNA]</scope>
    <source>
        <strain evidence="3">DSM 44654</strain>
    </source>
</reference>
<dbReference type="GO" id="GO:0006355">
    <property type="term" value="P:regulation of DNA-templated transcription"/>
    <property type="evidence" value="ECO:0007669"/>
    <property type="project" value="InterPro"/>
</dbReference>
<dbReference type="GO" id="GO:0003677">
    <property type="term" value="F:DNA binding"/>
    <property type="evidence" value="ECO:0007669"/>
    <property type="project" value="InterPro"/>
</dbReference>